<dbReference type="PANTHER" id="PTHR43272:SF32">
    <property type="entry name" value="AMP-DEPENDENT SYNTHETASE_LIGASE DOMAIN-CONTAINING PROTEIN"/>
    <property type="match status" value="1"/>
</dbReference>
<feature type="domain" description="AMP-dependent synthetase/ligase" evidence="4">
    <location>
        <begin position="18"/>
        <end position="428"/>
    </location>
</feature>
<dbReference type="EMBL" id="JARGEQ010000002">
    <property type="protein sequence ID" value="MDF1584902.1"/>
    <property type="molecule type" value="Genomic_DNA"/>
</dbReference>
<evidence type="ECO:0000256" key="2">
    <source>
        <dbReference type="ARBA" id="ARBA00022832"/>
    </source>
</evidence>
<name>A0AAP3UXA5_9PROT</name>
<protein>
    <submittedName>
        <fullName evidence="5">AMP-binding protein</fullName>
    </submittedName>
</protein>
<evidence type="ECO:0000313" key="5">
    <source>
        <dbReference type="EMBL" id="MDF1584902.1"/>
    </source>
</evidence>
<keyword evidence="3" id="KW-0443">Lipid metabolism</keyword>
<dbReference type="InterPro" id="IPR000873">
    <property type="entry name" value="AMP-dep_synth/lig_dom"/>
</dbReference>
<reference evidence="5 6" key="1">
    <citation type="submission" date="2023-03" db="EMBL/GenBank/DDBJ databases">
        <title>YIM 152171 draft genome.</title>
        <authorList>
            <person name="Yang Z."/>
        </authorList>
    </citation>
    <scope>NUCLEOTIDE SEQUENCE [LARGE SCALE GENOMIC DNA]</scope>
    <source>
        <strain evidence="5 6">YIM 152171</strain>
    </source>
</reference>
<gene>
    <name evidence="5" type="ORF">PZ740_00715</name>
</gene>
<dbReference type="AlphaFoldDB" id="A0AAP3UXA5"/>
<dbReference type="GO" id="GO:0004467">
    <property type="term" value="F:long-chain fatty acid-CoA ligase activity"/>
    <property type="evidence" value="ECO:0007669"/>
    <property type="project" value="TreeGrafter"/>
</dbReference>
<evidence type="ECO:0000256" key="3">
    <source>
        <dbReference type="ARBA" id="ARBA00023098"/>
    </source>
</evidence>
<keyword evidence="2" id="KW-0276">Fatty acid metabolism</keyword>
<keyword evidence="6" id="KW-1185">Reference proteome</keyword>
<dbReference type="Pfam" id="PF00501">
    <property type="entry name" value="AMP-binding"/>
    <property type="match status" value="1"/>
</dbReference>
<dbReference type="PANTHER" id="PTHR43272">
    <property type="entry name" value="LONG-CHAIN-FATTY-ACID--COA LIGASE"/>
    <property type="match status" value="1"/>
</dbReference>
<comment type="caution">
    <text evidence="5">The sequence shown here is derived from an EMBL/GenBank/DDBJ whole genome shotgun (WGS) entry which is preliminary data.</text>
</comment>
<dbReference type="Pfam" id="PF23562">
    <property type="entry name" value="AMP-binding_C_3"/>
    <property type="match status" value="1"/>
</dbReference>
<dbReference type="Gene3D" id="3.40.50.12780">
    <property type="entry name" value="N-terminal domain of ligase-like"/>
    <property type="match status" value="1"/>
</dbReference>
<proteinExistence type="predicted"/>
<dbReference type="Proteomes" id="UP001301140">
    <property type="component" value="Unassembled WGS sequence"/>
</dbReference>
<dbReference type="SUPFAM" id="SSF56801">
    <property type="entry name" value="Acetyl-CoA synthetase-like"/>
    <property type="match status" value="1"/>
</dbReference>
<keyword evidence="1" id="KW-0436">Ligase</keyword>
<sequence length="640" mass="71486">MRLPELETLDTFPKLLLHNAANWPDAIALREKEFGIWNEFSWVHCRDRVREIAYGLKALGLERGEVVAIVGRNRPNWLWSELAAHCVGCMTLGIYEDVLAQEAGYLLDFAQARVVVCEDEEQVDKILELDREAASLRWIVYHDDRGMRKYADPRLVGWQQLLHKGAALAGRHPGLIDAEIAAGRGQDVAVLCTTSGTTAHPKLAMLQFRPFLEHIAAYLRADPREPEDEYVSILPMPWIMEQVYVVAMPLLSRIRVSFPESQETVMRDLREIGPTHVLLAPRVWEQTAADLRSRIMDAGSVTRHLFDWAVRRGVAAVEKGRRHRTADLLVFAALRDRLGFSRLKSAATGGAALGPDTFRFFLAMGVPLKQLYGQTEAAGAYTLQVHPGIDTDSSGVPFDDTHIRIRDPDENGVGEILTRHAGLFAGYFGSEAASREAFTTEGWMATGDAGFLDEKGRLTVIDRMSDIATTSAGTRFSPQFIENKLKFSPYIGECVVLGNARPWLAAILCIRYSMVAKWAEASRIGFTTYQNLAGNERVQGLLAGEVEKVNASLPEAQRIRRFLLLYKELDPDDGELTRTRKVRRGVIDERYAGLIQAIYAGRDMVHVETEVTFEDGRKGRIVADLAIHDSSAHRLVPKAA</sequence>
<evidence type="ECO:0000259" key="4">
    <source>
        <dbReference type="Pfam" id="PF00501"/>
    </source>
</evidence>
<dbReference type="RefSeq" id="WP_327787310.1">
    <property type="nucleotide sequence ID" value="NZ_JARGEQ010000002.1"/>
</dbReference>
<dbReference type="GO" id="GO:0016020">
    <property type="term" value="C:membrane"/>
    <property type="evidence" value="ECO:0007669"/>
    <property type="project" value="TreeGrafter"/>
</dbReference>
<dbReference type="InterPro" id="IPR042099">
    <property type="entry name" value="ANL_N_sf"/>
</dbReference>
<accession>A0AAP3UXA5</accession>
<evidence type="ECO:0000313" key="6">
    <source>
        <dbReference type="Proteomes" id="UP001301140"/>
    </source>
</evidence>
<organism evidence="5 6">
    <name type="scientific">Marinimicrococcus flavescens</name>
    <dbReference type="NCBI Taxonomy" id="3031815"/>
    <lineage>
        <taxon>Bacteria</taxon>
        <taxon>Pseudomonadati</taxon>
        <taxon>Pseudomonadota</taxon>
        <taxon>Alphaproteobacteria</taxon>
        <taxon>Geminicoccales</taxon>
        <taxon>Geminicoccaceae</taxon>
        <taxon>Marinimicrococcus</taxon>
    </lineage>
</organism>
<evidence type="ECO:0000256" key="1">
    <source>
        <dbReference type="ARBA" id="ARBA00022598"/>
    </source>
</evidence>